<organism evidence="2 3">
    <name type="scientific">Halospina denitrificans</name>
    <dbReference type="NCBI Taxonomy" id="332522"/>
    <lineage>
        <taxon>Bacteria</taxon>
        <taxon>Pseudomonadati</taxon>
        <taxon>Pseudomonadota</taxon>
        <taxon>Gammaproteobacteria</taxon>
        <taxon>Halospina</taxon>
    </lineage>
</organism>
<accession>A0A4R7JY96</accession>
<keyword evidence="1" id="KW-1133">Transmembrane helix</keyword>
<keyword evidence="1" id="KW-0472">Membrane</keyword>
<protein>
    <submittedName>
        <fullName evidence="2">Periplasmic nitrate reductase subunit NapE</fullName>
    </submittedName>
</protein>
<dbReference type="AlphaFoldDB" id="A0A4R7JY96"/>
<gene>
    <name evidence="2" type="ORF">DES49_0955</name>
</gene>
<proteinExistence type="predicted"/>
<evidence type="ECO:0000256" key="1">
    <source>
        <dbReference type="SAM" id="Phobius"/>
    </source>
</evidence>
<sequence>MSDPGEVPEQDRRKHEIQLFIFLIVLLFPLLTFMIVGGYGFGVWMFQALVGPPGPPGG</sequence>
<keyword evidence="1" id="KW-0812">Transmembrane</keyword>
<keyword evidence="3" id="KW-1185">Reference proteome</keyword>
<name>A0A4R7JY96_9GAMM</name>
<dbReference type="EMBL" id="SOAX01000002">
    <property type="protein sequence ID" value="TDT43145.1"/>
    <property type="molecule type" value="Genomic_DNA"/>
</dbReference>
<evidence type="ECO:0000313" key="3">
    <source>
        <dbReference type="Proteomes" id="UP000295830"/>
    </source>
</evidence>
<dbReference type="Pfam" id="PF06796">
    <property type="entry name" value="NapE"/>
    <property type="match status" value="1"/>
</dbReference>
<dbReference type="Proteomes" id="UP000295830">
    <property type="component" value="Unassembled WGS sequence"/>
</dbReference>
<feature type="transmembrane region" description="Helical" evidence="1">
    <location>
        <begin position="20"/>
        <end position="46"/>
    </location>
</feature>
<comment type="caution">
    <text evidence="2">The sequence shown here is derived from an EMBL/GenBank/DDBJ whole genome shotgun (WGS) entry which is preliminary data.</text>
</comment>
<evidence type="ECO:0000313" key="2">
    <source>
        <dbReference type="EMBL" id="TDT43145.1"/>
    </source>
</evidence>
<reference evidence="2 3" key="1">
    <citation type="submission" date="2019-03" db="EMBL/GenBank/DDBJ databases">
        <title>Genomic Encyclopedia of Type Strains, Phase IV (KMG-IV): sequencing the most valuable type-strain genomes for metagenomic binning, comparative biology and taxonomic classification.</title>
        <authorList>
            <person name="Goeker M."/>
        </authorList>
    </citation>
    <scope>NUCLEOTIDE SEQUENCE [LARGE SCALE GENOMIC DNA]</scope>
    <source>
        <strain evidence="2 3">DSM 15505</strain>
    </source>
</reference>
<dbReference type="RefSeq" id="WP_133735233.1">
    <property type="nucleotide sequence ID" value="NZ_SOAX01000002.1"/>
</dbReference>
<dbReference type="InterPro" id="IPR010649">
    <property type="entry name" value="NapE_TorE"/>
</dbReference>